<organism evidence="4 5">
    <name type="scientific">Tepidamorphus gemmatus</name>
    <dbReference type="NCBI Taxonomy" id="747076"/>
    <lineage>
        <taxon>Bacteria</taxon>
        <taxon>Pseudomonadati</taxon>
        <taxon>Pseudomonadota</taxon>
        <taxon>Alphaproteobacteria</taxon>
        <taxon>Hyphomicrobiales</taxon>
        <taxon>Tepidamorphaceae</taxon>
        <taxon>Tepidamorphus</taxon>
    </lineage>
</organism>
<dbReference type="AlphaFoldDB" id="A0A4V2UYF3"/>
<name>A0A4V2UYF3_9HYPH</name>
<evidence type="ECO:0000313" key="5">
    <source>
        <dbReference type="Proteomes" id="UP000295678"/>
    </source>
</evidence>
<proteinExistence type="predicted"/>
<comment type="caution">
    <text evidence="4">The sequence shown here is derived from an EMBL/GenBank/DDBJ whole genome shotgun (WGS) entry which is preliminary data.</text>
</comment>
<dbReference type="OrthoDB" id="9812255at2"/>
<dbReference type="Proteomes" id="UP000295678">
    <property type="component" value="Unassembled WGS sequence"/>
</dbReference>
<dbReference type="PANTHER" id="PTHR30222:SF17">
    <property type="entry name" value="SPERMIDINE_PUTRESCINE-BINDING PERIPLASMIC PROTEIN"/>
    <property type="match status" value="1"/>
</dbReference>
<gene>
    <name evidence="4" type="ORF">EDC22_1105</name>
</gene>
<protein>
    <submittedName>
        <fullName evidence="4">Putative spermidine/putrescine transport system substrate-binding protein</fullName>
    </submittedName>
</protein>
<feature type="region of interest" description="Disordered" evidence="3">
    <location>
        <begin position="404"/>
        <end position="429"/>
    </location>
</feature>
<dbReference type="PANTHER" id="PTHR30222">
    <property type="entry name" value="SPERMIDINE/PUTRESCINE-BINDING PERIPLASMIC PROTEIN"/>
    <property type="match status" value="1"/>
</dbReference>
<dbReference type="Gene3D" id="3.40.190.10">
    <property type="entry name" value="Periplasmic binding protein-like II"/>
    <property type="match status" value="1"/>
</dbReference>
<dbReference type="EMBL" id="SMAK01000010">
    <property type="protein sequence ID" value="TCT07158.1"/>
    <property type="molecule type" value="Genomic_DNA"/>
</dbReference>
<evidence type="ECO:0000256" key="3">
    <source>
        <dbReference type="SAM" id="MobiDB-lite"/>
    </source>
</evidence>
<keyword evidence="1" id="KW-0732">Signal</keyword>
<dbReference type="Pfam" id="PF13416">
    <property type="entry name" value="SBP_bac_8"/>
    <property type="match status" value="1"/>
</dbReference>
<dbReference type="SUPFAM" id="SSF53850">
    <property type="entry name" value="Periplasmic binding protein-like II"/>
    <property type="match status" value="1"/>
</dbReference>
<dbReference type="InterPro" id="IPR006059">
    <property type="entry name" value="SBP"/>
</dbReference>
<keyword evidence="5" id="KW-1185">Reference proteome</keyword>
<sequence>MTRPFEPRSPNLNTAGRPRLRVLGTEITLLEIVRDRAAADLGIDLQFEVLDFLSAQHKAAVAPTTYDVYDQCFHNLDIVWFWRAIQPIELDRITRWDAVSDLTKTGRISPNAPVGSGDAPVTRLFVQPNGSLGAAPTHVISMLPTVHNFDSFAYLPTAVNGGPEAAVSWGDLLDERWSGRVALVDEPAIGIFDAALAAQARGEMSFEDIGNLTIEEIDRLIDLLETRKRAGHFHGFWRTAHEAADFMASGAVAIASMWSPGITELRERGVDVVEAVPIEGYRAWHGGVCLARHLSGRMLDVAYDYLNWWLDGWAGAMMARQGYYMSVTETVKAHLSPAEWAYWYEGEVAATDLPDPQGIVTVRAGEVRAGGSYRQRASRIAVWNTTMDEHNYLVRRWNKLVGRQSRDAADPQSLPPGRVGTGEQRAMPA</sequence>
<evidence type="ECO:0000313" key="4">
    <source>
        <dbReference type="EMBL" id="TCT07158.1"/>
    </source>
</evidence>
<evidence type="ECO:0000256" key="1">
    <source>
        <dbReference type="ARBA" id="ARBA00022729"/>
    </source>
</evidence>
<evidence type="ECO:0000256" key="2">
    <source>
        <dbReference type="ARBA" id="ARBA00022764"/>
    </source>
</evidence>
<keyword evidence="2" id="KW-0574">Periplasm</keyword>
<accession>A0A4V2UYF3</accession>
<dbReference type="RefSeq" id="WP_132807380.1">
    <property type="nucleotide sequence ID" value="NZ_SMAK01000010.1"/>
</dbReference>
<reference evidence="4 5" key="1">
    <citation type="submission" date="2019-03" db="EMBL/GenBank/DDBJ databases">
        <title>Genomic Encyclopedia of Type Strains, Phase IV (KMG-IV): sequencing the most valuable type-strain genomes for metagenomic binning, comparative biology and taxonomic classification.</title>
        <authorList>
            <person name="Goeker M."/>
        </authorList>
    </citation>
    <scope>NUCLEOTIDE SEQUENCE [LARGE SCALE GENOMIC DNA]</scope>
    <source>
        <strain evidence="4 5">DSM 19345</strain>
    </source>
</reference>